<evidence type="ECO:0000313" key="2">
    <source>
        <dbReference type="EMBL" id="GAA2102913.1"/>
    </source>
</evidence>
<organism evidence="2 3">
    <name type="scientific">Kitasatospora saccharophila</name>
    <dbReference type="NCBI Taxonomy" id="407973"/>
    <lineage>
        <taxon>Bacteria</taxon>
        <taxon>Bacillati</taxon>
        <taxon>Actinomycetota</taxon>
        <taxon>Actinomycetes</taxon>
        <taxon>Kitasatosporales</taxon>
        <taxon>Streptomycetaceae</taxon>
        <taxon>Kitasatospora</taxon>
    </lineage>
</organism>
<gene>
    <name evidence="2" type="ORF">GCM10009759_37840</name>
</gene>
<evidence type="ECO:0000313" key="3">
    <source>
        <dbReference type="Proteomes" id="UP001500897"/>
    </source>
</evidence>
<proteinExistence type="predicted"/>
<dbReference type="RefSeq" id="WP_344553449.1">
    <property type="nucleotide sequence ID" value="NZ_BAAANS010000024.1"/>
</dbReference>
<protein>
    <recommendedName>
        <fullName evidence="4">Tetratricopeptide repeat protein</fullName>
    </recommendedName>
</protein>
<comment type="caution">
    <text evidence="2">The sequence shown here is derived from an EMBL/GenBank/DDBJ whole genome shotgun (WGS) entry which is preliminary data.</text>
</comment>
<keyword evidence="3" id="KW-1185">Reference proteome</keyword>
<dbReference type="EMBL" id="BAAANS010000024">
    <property type="protein sequence ID" value="GAA2102913.1"/>
    <property type="molecule type" value="Genomic_DNA"/>
</dbReference>
<dbReference type="Proteomes" id="UP001500897">
    <property type="component" value="Unassembled WGS sequence"/>
</dbReference>
<name>A0ABP5IME0_9ACTN</name>
<sequence>MTAHLALARVPAHCGDDPAAALGQLAGAVAADPADPEPYALLAELRTERPAELGALLARADTLITVLARAYFCFLDGELDEAVLALGAVAGARPTVAWAAAPWFGDPRVVALVDPEALAEAARCGSATTATRWTSRPRRERSRRGRPPWRRSPGGRRSRRRWPGTRCSCACAGTPNGPSRCATGPTRSPRRC</sequence>
<accession>A0ABP5IME0</accession>
<feature type="region of interest" description="Disordered" evidence="1">
    <location>
        <begin position="128"/>
        <end position="192"/>
    </location>
</feature>
<evidence type="ECO:0000256" key="1">
    <source>
        <dbReference type="SAM" id="MobiDB-lite"/>
    </source>
</evidence>
<evidence type="ECO:0008006" key="4">
    <source>
        <dbReference type="Google" id="ProtNLM"/>
    </source>
</evidence>
<reference evidence="3" key="1">
    <citation type="journal article" date="2019" name="Int. J. Syst. Evol. Microbiol.">
        <title>The Global Catalogue of Microorganisms (GCM) 10K type strain sequencing project: providing services to taxonomists for standard genome sequencing and annotation.</title>
        <authorList>
            <consortium name="The Broad Institute Genomics Platform"/>
            <consortium name="The Broad Institute Genome Sequencing Center for Infectious Disease"/>
            <person name="Wu L."/>
            <person name="Ma J."/>
        </authorList>
    </citation>
    <scope>NUCLEOTIDE SEQUENCE [LARGE SCALE GENOMIC DNA]</scope>
    <source>
        <strain evidence="3">JCM 14559</strain>
    </source>
</reference>
<feature type="compositionally biased region" description="Basic residues" evidence="1">
    <location>
        <begin position="135"/>
        <end position="163"/>
    </location>
</feature>